<keyword evidence="4" id="KW-0862">Zinc</keyword>
<feature type="compositionally biased region" description="Basic and acidic residues" evidence="10">
    <location>
        <begin position="1376"/>
        <end position="1387"/>
    </location>
</feature>
<keyword evidence="3 8" id="KW-0863">Zinc-finger</keyword>
<feature type="compositionally biased region" description="Basic and acidic residues" evidence="10">
    <location>
        <begin position="360"/>
        <end position="377"/>
    </location>
</feature>
<dbReference type="Pfam" id="PF07500">
    <property type="entry name" value="TFIIS_M"/>
    <property type="match status" value="1"/>
</dbReference>
<feature type="compositionally biased region" description="Polar residues" evidence="10">
    <location>
        <begin position="440"/>
        <end position="510"/>
    </location>
</feature>
<dbReference type="Pfam" id="PF07533">
    <property type="entry name" value="BRK"/>
    <property type="match status" value="1"/>
</dbReference>
<dbReference type="InterPro" id="IPR036575">
    <property type="entry name" value="TFIIS_cen_dom_sf"/>
</dbReference>
<comment type="subcellular location">
    <subcellularLocation>
        <location evidence="1">Nucleus</location>
    </subcellularLocation>
</comment>
<evidence type="ECO:0000256" key="3">
    <source>
        <dbReference type="ARBA" id="ARBA00022771"/>
    </source>
</evidence>
<name>B4GZ59_DROPE</name>
<dbReference type="GO" id="GO:0006351">
    <property type="term" value="P:DNA-templated transcription"/>
    <property type="evidence" value="ECO:0007669"/>
    <property type="project" value="InterPro"/>
</dbReference>
<dbReference type="PROSITE" id="PS01359">
    <property type="entry name" value="ZF_PHD_1"/>
    <property type="match status" value="1"/>
</dbReference>
<dbReference type="OrthoDB" id="1884872at2759"/>
<dbReference type="HOGENOM" id="CLU_231413_0_0_1"/>
<dbReference type="SUPFAM" id="SSF46942">
    <property type="entry name" value="Elongation factor TFIIS domain 2"/>
    <property type="match status" value="1"/>
</dbReference>
<dbReference type="PROSITE" id="PS51321">
    <property type="entry name" value="TFIIS_CENTRAL"/>
    <property type="match status" value="1"/>
</dbReference>
<dbReference type="Proteomes" id="UP000008744">
    <property type="component" value="Unassembled WGS sequence"/>
</dbReference>
<dbReference type="Pfam" id="PF07744">
    <property type="entry name" value="SPOC"/>
    <property type="match status" value="1"/>
</dbReference>
<evidence type="ECO:0000256" key="6">
    <source>
        <dbReference type="ARBA" id="ARBA00023163"/>
    </source>
</evidence>
<dbReference type="GO" id="GO:0000785">
    <property type="term" value="C:chromatin"/>
    <property type="evidence" value="ECO:0007669"/>
    <property type="project" value="EnsemblMetazoa"/>
</dbReference>
<dbReference type="SUPFAM" id="SSF160481">
    <property type="entry name" value="BRK domain-like"/>
    <property type="match status" value="1"/>
</dbReference>
<dbReference type="InterPro" id="IPR037259">
    <property type="entry name" value="BRK_sf"/>
</dbReference>
<evidence type="ECO:0000256" key="10">
    <source>
        <dbReference type="SAM" id="MobiDB-lite"/>
    </source>
</evidence>
<feature type="compositionally biased region" description="Basic residues" evidence="10">
    <location>
        <begin position="132"/>
        <end position="152"/>
    </location>
</feature>
<keyword evidence="9" id="KW-0175">Coiled coil</keyword>
<feature type="compositionally biased region" description="Acidic residues" evidence="10">
    <location>
        <begin position="1075"/>
        <end position="1085"/>
    </location>
</feature>
<dbReference type="eggNOG" id="KOG1634">
    <property type="taxonomic scope" value="Eukaryota"/>
</dbReference>
<dbReference type="InterPro" id="IPR019787">
    <property type="entry name" value="Znf_PHD-finger"/>
</dbReference>
<feature type="compositionally biased region" description="Basic residues" evidence="10">
    <location>
        <begin position="378"/>
        <end position="388"/>
    </location>
</feature>
<sequence length="2185" mass="242546">MSSSVFIEAPSARRAADADSNLVVVYSKNGISFDERAMESLMEEKSISTISVVRITSPTPSMVDQEEAERLNELEQFLDAATDTELDTDNGSQSGGDDVRSEGDHIPADDDNNTDDELNDDSTETETEAPKTRKRPGRKPKVIKKKKRRKPKERPQIVGLRVEQFYAEGTADLVVKNALKLAGLSIYKRTPETDALMEVIKNDHNYTPFTSPEQMKLHKRAEKIALEKQIQGRKIIMQAPGNVKIINAKRRIQALPCTPLQVKVQRLPVQPQQEPLLRKPQAQSTPQPLHRERREMIVNSMPKGRPRSGRSIAQVMAPVDDHIDDDEEAESSDPADEENADKLYDSDEVSEDSDDLQDTDNDRDSDMDFKMRHDSRSSNKRKRARKLNSRPTRLSKTLPPHHPTPKQFPELKRRKEPMPQIILQRKELFPQKGMQRREQVPQSVLQRKEQVPQSILQRKEQVPQSILQRKEQVPQSVLQRREQVQQSTPQRREQVAQTTTQRKDQVQQITPLRRDQVQLTVPHRRDQVQVTAPQRKEQIHPIAPQRKEQIQPTAPQRKEQLSQNAPQIGQIIQLPTTKAPPTVIALGRGIQSTSFLKIRPTHQALAIRKPPLFTEALGLASAVAKVRRTPLVHVGKVGNTSEPGVFSTPVSQDVKEIIINKNTSSPKGVFTNINSLLAENHNANTKSSPDRNRQRPVTPPSSYTARIMHPATVSVPVPVPNKGFMPIGVETAQSHTLPAQIVIETHQSSFELAAENDKQLDLIDSIVQDELLKTTLVEQPAVSADETIPKLVKMLESTASGLDQAGPVAVLPVPVSVSMPQVKPNEIFTDFAHPVGQSSVHNTVPVDDNVSIDMDTARLLNTPDEDEITADFLQHVVGLIEEDKQFEAEVVKQVLASTDPASLDGIVSLPPPVDSLVHPSILHASSSEPHPSVLSEHSHLLSSMPIACSTPSRSRLIGVPSLGAQIRAEAKATLRGNGRVIQLPPIEAPTTRAKRRAQFTPTTAAATSSGDLSNVSIGEPTLDNSSFSNSTESQLSLKPGAGPKRANPREPSLARRSTVPRRTKKLNTSQSNDTEASESQEDDDDPNKLWCVCRQPHNNRFMICCDLCEDWFHGTCVGVTKSMGIEMEQKSIIWKCPKCVKKQEEKNQPRITDMLVMRPAIQPEETSSENKVLVSAAEPNRTLPATVGATVASAPLRSPVMKPTTKRFPISQQMPQQQHQQMQMQQQLNFVKVGVTSGRPSDTNCVFCKRPTASAKSVYCSDECLRKYAQQAIQAQTAAKSPANPASPVPQTAADKQTPLANSTEQAKRHKKKDLFEDVLRQADAVSKIERINVIERKSGRVLTGHLAPIAHHFRKWLQDNPTFEVLPSGSFQSLDPEKRQFKRIPDPETPTTATKSSPSGTKVPQLQRVLTPPIHALPKKDKPPANVVASQSPFKPEPIRLNVRRTLKEQLLARIKEAHDAEQSAGTSTTTQWLTPIEAEQFVKSVESEMYNSFGCDVGSKYKSKYRSLMFNIKDRKNKTLFEKICAKQVEPKQLVAMTPEELASQELAKWREEEARHQLEIIEKSELDMLSCTQNYVVKTHKGEEVIATKVDVTLPNVESILDKKLTSQNSDPESASKDISLEHSSSKEKSGSSKEKRHKSHKRHHPRKRSRSRSSSQTRSLEKRHRRHHNDVETGGERKHRHREKQHSKDRDERISSPSKKREENDRSFLPKNVTEKKPDEASASALAKVSSTYNLVGKILESAKTVEQAANLEQPPKQQTVKAVPPSTTATAKAAAPAATPLDSYTRYLQGLPKRSLWSGTLSMTDVANFQVVAHPLLSNSHQMTKLLPVKLDVIGRISRVMVWDYIKKIKKCATKEVVLVNLFPSGPSEIQKFDHFFEYLDSRERLGVIEPEANQIRDFYIFPLGSKEKLPSVLAHATELVPFYEDTQRPNALMGIIVHCLPTSLPVAQSFPAASSSSSKVAKKSRSTTSFTPPSSPKRKPSNHSTSSKDDEFDIDAIIKAPITKSRKTATTVPPAVLVPALPALIDDANEPYSPGGSSGDESVATPKATNKTSLARQVDEINKQIAAQQLEIADLLNVEPSGSANALSRISIPPDLSKILASIKDKSDSVANVGDSEEYNPEDVITTPRPYATATTKSIGRLARLSEAELLSMVPDNLVDLVPPLTSNNRHQNPPPPNT</sequence>
<feature type="coiled-coil region" evidence="9">
    <location>
        <begin position="2057"/>
        <end position="2084"/>
    </location>
</feature>
<dbReference type="Gene3D" id="1.10.472.30">
    <property type="entry name" value="Transcription elongation factor S-II, central domain"/>
    <property type="match status" value="1"/>
</dbReference>
<dbReference type="Gene3D" id="3.40.5.120">
    <property type="match status" value="1"/>
</dbReference>
<feature type="compositionally biased region" description="Basic and acidic residues" evidence="10">
    <location>
        <begin position="1617"/>
        <end position="1637"/>
    </location>
</feature>
<dbReference type="SMART" id="SM00510">
    <property type="entry name" value="TFS2M"/>
    <property type="match status" value="1"/>
</dbReference>
<feature type="compositionally biased region" description="Acidic residues" evidence="10">
    <location>
        <begin position="324"/>
        <end position="339"/>
    </location>
</feature>
<protein>
    <submittedName>
        <fullName evidence="13">GL27309</fullName>
    </submittedName>
</protein>
<dbReference type="PANTHER" id="PTHR11477:SF51">
    <property type="entry name" value="PROTEIN PARTNER OF SNF, ISOFORM B"/>
    <property type="match status" value="1"/>
</dbReference>
<feature type="region of interest" description="Disordered" evidence="10">
    <location>
        <begin position="324"/>
        <end position="537"/>
    </location>
</feature>
<feature type="region of interest" description="Disordered" evidence="10">
    <location>
        <begin position="682"/>
        <end position="703"/>
    </location>
</feature>
<dbReference type="GO" id="GO:0000381">
    <property type="term" value="P:regulation of alternative mRNA splicing, via spliceosome"/>
    <property type="evidence" value="ECO:0007669"/>
    <property type="project" value="EnsemblMetazoa"/>
</dbReference>
<evidence type="ECO:0000313" key="13">
    <source>
        <dbReference type="EMBL" id="EDW28077.1"/>
    </source>
</evidence>
<dbReference type="EMBL" id="CH479198">
    <property type="protein sequence ID" value="EDW28077.1"/>
    <property type="molecule type" value="Genomic_DNA"/>
</dbReference>
<evidence type="ECO:0000256" key="2">
    <source>
        <dbReference type="ARBA" id="ARBA00022723"/>
    </source>
</evidence>
<evidence type="ECO:0000256" key="9">
    <source>
        <dbReference type="SAM" id="Coils"/>
    </source>
</evidence>
<dbReference type="InterPro" id="IPR001965">
    <property type="entry name" value="Znf_PHD"/>
</dbReference>
<evidence type="ECO:0000256" key="7">
    <source>
        <dbReference type="ARBA" id="ARBA00023242"/>
    </source>
</evidence>
<feature type="domain" description="TFIIS central" evidence="12">
    <location>
        <begin position="1440"/>
        <end position="1572"/>
    </location>
</feature>
<dbReference type="PROSITE" id="PS50016">
    <property type="entry name" value="ZF_PHD_2"/>
    <property type="match status" value="1"/>
</dbReference>
<feature type="compositionally biased region" description="Polar residues" evidence="10">
    <location>
        <begin position="1390"/>
        <end position="1405"/>
    </location>
</feature>
<reference evidence="13 14" key="1">
    <citation type="journal article" date="2007" name="Nature">
        <title>Evolution of genes and genomes on the Drosophila phylogeny.</title>
        <authorList>
            <consortium name="Drosophila 12 Genomes Consortium"/>
            <person name="Clark A.G."/>
            <person name="Eisen M.B."/>
            <person name="Smith D.R."/>
            <person name="Bergman C.M."/>
            <person name="Oliver B."/>
            <person name="Markow T.A."/>
            <person name="Kaufman T.C."/>
            <person name="Kellis M."/>
            <person name="Gelbart W."/>
            <person name="Iyer V.N."/>
            <person name="Pollard D.A."/>
            <person name="Sackton T.B."/>
            <person name="Larracuente A.M."/>
            <person name="Singh N.D."/>
            <person name="Abad J.P."/>
            <person name="Abt D.N."/>
            <person name="Adryan B."/>
            <person name="Aguade M."/>
            <person name="Akashi H."/>
            <person name="Anderson W.W."/>
            <person name="Aquadro C.F."/>
            <person name="Ardell D.H."/>
            <person name="Arguello R."/>
            <person name="Artieri C.G."/>
            <person name="Barbash D.A."/>
            <person name="Barker D."/>
            <person name="Barsanti P."/>
            <person name="Batterham P."/>
            <person name="Batzoglou S."/>
            <person name="Begun D."/>
            <person name="Bhutkar A."/>
            <person name="Blanco E."/>
            <person name="Bosak S.A."/>
            <person name="Bradley R.K."/>
            <person name="Brand A.D."/>
            <person name="Brent M.R."/>
            <person name="Brooks A.N."/>
            <person name="Brown R.H."/>
            <person name="Butlin R.K."/>
            <person name="Caggese C."/>
            <person name="Calvi B.R."/>
            <person name="Bernardo de Carvalho A."/>
            <person name="Caspi A."/>
            <person name="Castrezana S."/>
            <person name="Celniker S.E."/>
            <person name="Chang J.L."/>
            <person name="Chapple C."/>
            <person name="Chatterji S."/>
            <person name="Chinwalla A."/>
            <person name="Civetta A."/>
            <person name="Clifton S.W."/>
            <person name="Comeron J.M."/>
            <person name="Costello J.C."/>
            <person name="Coyne J.A."/>
            <person name="Daub J."/>
            <person name="David R.G."/>
            <person name="Delcher A.L."/>
            <person name="Delehaunty K."/>
            <person name="Do C.B."/>
            <person name="Ebling H."/>
            <person name="Edwards K."/>
            <person name="Eickbush T."/>
            <person name="Evans J.D."/>
            <person name="Filipski A."/>
            <person name="Findeiss S."/>
            <person name="Freyhult E."/>
            <person name="Fulton L."/>
            <person name="Fulton R."/>
            <person name="Garcia A.C."/>
            <person name="Gardiner A."/>
            <person name="Garfield D.A."/>
            <person name="Garvin B.E."/>
            <person name="Gibson G."/>
            <person name="Gilbert D."/>
            <person name="Gnerre S."/>
            <person name="Godfrey J."/>
            <person name="Good R."/>
            <person name="Gotea V."/>
            <person name="Gravely B."/>
            <person name="Greenberg A.J."/>
            <person name="Griffiths-Jones S."/>
            <person name="Gross S."/>
            <person name="Guigo R."/>
            <person name="Gustafson E.A."/>
            <person name="Haerty W."/>
            <person name="Hahn M.W."/>
            <person name="Halligan D.L."/>
            <person name="Halpern A.L."/>
            <person name="Halter G.M."/>
            <person name="Han M.V."/>
            <person name="Heger A."/>
            <person name="Hillier L."/>
            <person name="Hinrichs A.S."/>
            <person name="Holmes I."/>
            <person name="Hoskins R.A."/>
            <person name="Hubisz M.J."/>
            <person name="Hultmark D."/>
            <person name="Huntley M.A."/>
            <person name="Jaffe D.B."/>
            <person name="Jagadeeshan S."/>
            <person name="Jeck W.R."/>
            <person name="Johnson J."/>
            <person name="Jones C.D."/>
            <person name="Jordan W.C."/>
            <person name="Karpen G.H."/>
            <person name="Kataoka E."/>
            <person name="Keightley P.D."/>
            <person name="Kheradpour P."/>
            <person name="Kirkness E.F."/>
            <person name="Koerich L.B."/>
            <person name="Kristiansen K."/>
            <person name="Kudrna D."/>
            <person name="Kulathinal R.J."/>
            <person name="Kumar S."/>
            <person name="Kwok R."/>
            <person name="Lander E."/>
            <person name="Langley C.H."/>
            <person name="Lapoint R."/>
            <person name="Lazzaro B.P."/>
            <person name="Lee S.J."/>
            <person name="Levesque L."/>
            <person name="Li R."/>
            <person name="Lin C.F."/>
            <person name="Lin M.F."/>
            <person name="Lindblad-Toh K."/>
            <person name="Llopart A."/>
            <person name="Long M."/>
            <person name="Low L."/>
            <person name="Lozovsky E."/>
            <person name="Lu J."/>
            <person name="Luo M."/>
            <person name="Machado C.A."/>
            <person name="Makalowski W."/>
            <person name="Marzo M."/>
            <person name="Matsuda M."/>
            <person name="Matzkin L."/>
            <person name="McAllister B."/>
            <person name="McBride C.S."/>
            <person name="McKernan B."/>
            <person name="McKernan K."/>
            <person name="Mendez-Lago M."/>
            <person name="Minx P."/>
            <person name="Mollenhauer M.U."/>
            <person name="Montooth K."/>
            <person name="Mount S.M."/>
            <person name="Mu X."/>
            <person name="Myers E."/>
            <person name="Negre B."/>
            <person name="Newfeld S."/>
            <person name="Nielsen R."/>
            <person name="Noor M.A."/>
            <person name="O'Grady P."/>
            <person name="Pachter L."/>
            <person name="Papaceit M."/>
            <person name="Parisi M.J."/>
            <person name="Parisi M."/>
            <person name="Parts L."/>
            <person name="Pedersen J.S."/>
            <person name="Pesole G."/>
            <person name="Phillippy A.M."/>
            <person name="Ponting C.P."/>
            <person name="Pop M."/>
            <person name="Porcelli D."/>
            <person name="Powell J.R."/>
            <person name="Prohaska S."/>
            <person name="Pruitt K."/>
            <person name="Puig M."/>
            <person name="Quesneville H."/>
            <person name="Ram K.R."/>
            <person name="Rand D."/>
            <person name="Rasmussen M.D."/>
            <person name="Reed L.K."/>
            <person name="Reenan R."/>
            <person name="Reily A."/>
            <person name="Remington K.A."/>
            <person name="Rieger T.T."/>
            <person name="Ritchie M.G."/>
            <person name="Robin C."/>
            <person name="Rogers Y.H."/>
            <person name="Rohde C."/>
            <person name="Rozas J."/>
            <person name="Rubenfield M.J."/>
            <person name="Ruiz A."/>
            <person name="Russo S."/>
            <person name="Salzberg S.L."/>
            <person name="Sanchez-Gracia A."/>
            <person name="Saranga D.J."/>
            <person name="Sato H."/>
            <person name="Schaeffer S.W."/>
            <person name="Schatz M.C."/>
            <person name="Schlenke T."/>
            <person name="Schwartz R."/>
            <person name="Segarra C."/>
            <person name="Singh R.S."/>
            <person name="Sirot L."/>
            <person name="Sirota M."/>
            <person name="Sisneros N.B."/>
            <person name="Smith C.D."/>
            <person name="Smith T.F."/>
            <person name="Spieth J."/>
            <person name="Stage D.E."/>
            <person name="Stark A."/>
            <person name="Stephan W."/>
            <person name="Strausberg R.L."/>
            <person name="Strempel S."/>
            <person name="Sturgill D."/>
            <person name="Sutton G."/>
            <person name="Sutton G.G."/>
            <person name="Tao W."/>
            <person name="Teichmann S."/>
            <person name="Tobari Y.N."/>
            <person name="Tomimura Y."/>
            <person name="Tsolas J.M."/>
            <person name="Valente V.L."/>
            <person name="Venter E."/>
            <person name="Venter J.C."/>
            <person name="Vicario S."/>
            <person name="Vieira F.G."/>
            <person name="Vilella A.J."/>
            <person name="Villasante A."/>
            <person name="Walenz B."/>
            <person name="Wang J."/>
            <person name="Wasserman M."/>
            <person name="Watts T."/>
            <person name="Wilson D."/>
            <person name="Wilson R.K."/>
            <person name="Wing R.A."/>
            <person name="Wolfner M.F."/>
            <person name="Wong A."/>
            <person name="Wong G.K."/>
            <person name="Wu C.I."/>
            <person name="Wu G."/>
            <person name="Yamamoto D."/>
            <person name="Yang H.P."/>
            <person name="Yang S.P."/>
            <person name="Yorke J.A."/>
            <person name="Yoshida K."/>
            <person name="Zdobnov E."/>
            <person name="Zhang P."/>
            <person name="Zhang Y."/>
            <person name="Zimin A.V."/>
            <person name="Baldwin J."/>
            <person name="Abdouelleil A."/>
            <person name="Abdulkadir J."/>
            <person name="Abebe A."/>
            <person name="Abera B."/>
            <person name="Abreu J."/>
            <person name="Acer S.C."/>
            <person name="Aftuck L."/>
            <person name="Alexander A."/>
            <person name="An P."/>
            <person name="Anderson E."/>
            <person name="Anderson S."/>
            <person name="Arachi H."/>
            <person name="Azer M."/>
            <person name="Bachantsang P."/>
            <person name="Barry A."/>
            <person name="Bayul T."/>
            <person name="Berlin A."/>
            <person name="Bessette D."/>
            <person name="Bloom T."/>
            <person name="Blye J."/>
            <person name="Boguslavskiy L."/>
            <person name="Bonnet C."/>
            <person name="Boukhgalter B."/>
            <person name="Bourzgui I."/>
            <person name="Brown A."/>
            <person name="Cahill P."/>
            <person name="Channer S."/>
            <person name="Cheshatsang Y."/>
            <person name="Chuda L."/>
            <person name="Citroen M."/>
            <person name="Collymore A."/>
            <person name="Cooke P."/>
            <person name="Costello M."/>
            <person name="D'Aco K."/>
            <person name="Daza R."/>
            <person name="De Haan G."/>
            <person name="DeGray S."/>
            <person name="DeMaso C."/>
            <person name="Dhargay N."/>
            <person name="Dooley K."/>
            <person name="Dooley E."/>
            <person name="Doricent M."/>
            <person name="Dorje P."/>
            <person name="Dorjee K."/>
            <person name="Dupes A."/>
            <person name="Elong R."/>
            <person name="Falk J."/>
            <person name="Farina A."/>
            <person name="Faro S."/>
            <person name="Ferguson D."/>
            <person name="Fisher S."/>
            <person name="Foley C.D."/>
            <person name="Franke A."/>
            <person name="Friedrich D."/>
            <person name="Gadbois L."/>
            <person name="Gearin G."/>
            <person name="Gearin C.R."/>
            <person name="Giannoukos G."/>
            <person name="Goode T."/>
            <person name="Graham J."/>
            <person name="Grandbois E."/>
            <person name="Grewal S."/>
            <person name="Gyaltsen K."/>
            <person name="Hafez N."/>
            <person name="Hagos B."/>
            <person name="Hall J."/>
            <person name="Henson C."/>
            <person name="Hollinger A."/>
            <person name="Honan T."/>
            <person name="Huard M.D."/>
            <person name="Hughes L."/>
            <person name="Hurhula B."/>
            <person name="Husby M.E."/>
            <person name="Kamat A."/>
            <person name="Kanga B."/>
            <person name="Kashin S."/>
            <person name="Khazanovich D."/>
            <person name="Kisner P."/>
            <person name="Lance K."/>
            <person name="Lara M."/>
            <person name="Lee W."/>
            <person name="Lennon N."/>
            <person name="Letendre F."/>
            <person name="LeVine R."/>
            <person name="Lipovsky A."/>
            <person name="Liu X."/>
            <person name="Liu J."/>
            <person name="Liu S."/>
            <person name="Lokyitsang T."/>
            <person name="Lokyitsang Y."/>
            <person name="Lubonja R."/>
            <person name="Lui A."/>
            <person name="MacDonald P."/>
            <person name="Magnisalis V."/>
            <person name="Maru K."/>
            <person name="Matthews C."/>
            <person name="McCusker W."/>
            <person name="McDonough S."/>
            <person name="Mehta T."/>
            <person name="Meldrim J."/>
            <person name="Meneus L."/>
            <person name="Mihai O."/>
            <person name="Mihalev A."/>
            <person name="Mihova T."/>
            <person name="Mittelman R."/>
            <person name="Mlenga V."/>
            <person name="Montmayeur A."/>
            <person name="Mulrain L."/>
            <person name="Navidi A."/>
            <person name="Naylor J."/>
            <person name="Negash T."/>
            <person name="Nguyen T."/>
            <person name="Nguyen N."/>
            <person name="Nicol R."/>
            <person name="Norbu C."/>
            <person name="Norbu N."/>
            <person name="Novod N."/>
            <person name="O'Neill B."/>
            <person name="Osman S."/>
            <person name="Markiewicz E."/>
            <person name="Oyono O.L."/>
            <person name="Patti C."/>
            <person name="Phunkhang P."/>
            <person name="Pierre F."/>
            <person name="Priest M."/>
            <person name="Raghuraman S."/>
            <person name="Rege F."/>
            <person name="Reyes R."/>
            <person name="Rise C."/>
            <person name="Rogov P."/>
            <person name="Ross K."/>
            <person name="Ryan E."/>
            <person name="Settipalli S."/>
            <person name="Shea T."/>
            <person name="Sherpa N."/>
            <person name="Shi L."/>
            <person name="Shih D."/>
            <person name="Sparrow T."/>
            <person name="Spaulding J."/>
            <person name="Stalker J."/>
            <person name="Stange-Thomann N."/>
            <person name="Stavropoulos S."/>
            <person name="Stone C."/>
            <person name="Strader C."/>
            <person name="Tesfaye S."/>
            <person name="Thomson T."/>
            <person name="Thoulutsang Y."/>
            <person name="Thoulutsang D."/>
            <person name="Topham K."/>
            <person name="Topping I."/>
            <person name="Tsamla T."/>
            <person name="Vassiliev H."/>
            <person name="Vo A."/>
            <person name="Wangchuk T."/>
            <person name="Wangdi T."/>
            <person name="Weiand M."/>
            <person name="Wilkinson J."/>
            <person name="Wilson A."/>
            <person name="Yadav S."/>
            <person name="Young G."/>
            <person name="Yu Q."/>
            <person name="Zembek L."/>
            <person name="Zhong D."/>
            <person name="Zimmer A."/>
            <person name="Zwirko Z."/>
            <person name="Jaffe D.B."/>
            <person name="Alvarez P."/>
            <person name="Brockman W."/>
            <person name="Butler J."/>
            <person name="Chin C."/>
            <person name="Gnerre S."/>
            <person name="Grabherr M."/>
            <person name="Kleber M."/>
            <person name="Mauceli E."/>
            <person name="MacCallum I."/>
        </authorList>
    </citation>
    <scope>NUCLEOTIDE SEQUENCE [LARGE SCALE GENOMIC DNA]</scope>
    <source>
        <strain evidence="14">MSH-3 / Tucson 14011-0111.49</strain>
    </source>
</reference>
<keyword evidence="6" id="KW-0804">Transcription</keyword>
<feature type="compositionally biased region" description="Acidic residues" evidence="10">
    <location>
        <begin position="109"/>
        <end position="127"/>
    </location>
</feature>
<dbReference type="InterPro" id="IPR003618">
    <property type="entry name" value="TFIIS_cen_dom"/>
</dbReference>
<evidence type="ECO:0000259" key="12">
    <source>
        <dbReference type="PROSITE" id="PS51321"/>
    </source>
</evidence>
<dbReference type="PhylomeDB" id="B4GZ59"/>
<dbReference type="OMA" id="RAIENIM"/>
<dbReference type="Gene3D" id="3.30.40.10">
    <property type="entry name" value="Zinc/RING finger domain, C3HC4 (zinc finger)"/>
    <property type="match status" value="1"/>
</dbReference>
<proteinExistence type="predicted"/>
<keyword evidence="14" id="KW-1185">Reference proteome</keyword>
<keyword evidence="2" id="KW-0479">Metal-binding</keyword>
<evidence type="ECO:0000256" key="1">
    <source>
        <dbReference type="ARBA" id="ARBA00004123"/>
    </source>
</evidence>
<feature type="region of interest" description="Disordered" evidence="10">
    <location>
        <begin position="1369"/>
        <end position="1408"/>
    </location>
</feature>
<feature type="region of interest" description="Disordered" evidence="10">
    <location>
        <begin position="1607"/>
        <end position="1730"/>
    </location>
</feature>
<dbReference type="SUPFAM" id="SSF57903">
    <property type="entry name" value="FYVE/PHD zinc finger"/>
    <property type="match status" value="1"/>
</dbReference>
<dbReference type="PANTHER" id="PTHR11477">
    <property type="entry name" value="TRANSCRIPTION FACTOR S-II ZINC FINGER DOMAIN-CONTAINING PROTEIN"/>
    <property type="match status" value="1"/>
</dbReference>
<dbReference type="Pfam" id="PF00628">
    <property type="entry name" value="PHD"/>
    <property type="match status" value="1"/>
</dbReference>
<feature type="compositionally biased region" description="Polar residues" evidence="10">
    <location>
        <begin position="999"/>
        <end position="1036"/>
    </location>
</feature>
<dbReference type="STRING" id="7234.B4GZ59"/>
<feature type="compositionally biased region" description="Basic and acidic residues" evidence="10">
    <location>
        <begin position="97"/>
        <end position="108"/>
    </location>
</feature>
<feature type="region of interest" description="Disordered" evidence="10">
    <location>
        <begin position="271"/>
        <end position="312"/>
    </location>
</feature>
<keyword evidence="5" id="KW-0805">Transcription regulation</keyword>
<organism evidence="14">
    <name type="scientific">Drosophila persimilis</name>
    <name type="common">Fruit fly</name>
    <dbReference type="NCBI Taxonomy" id="7234"/>
    <lineage>
        <taxon>Eukaryota</taxon>
        <taxon>Metazoa</taxon>
        <taxon>Ecdysozoa</taxon>
        <taxon>Arthropoda</taxon>
        <taxon>Hexapoda</taxon>
        <taxon>Insecta</taxon>
        <taxon>Pterygota</taxon>
        <taxon>Neoptera</taxon>
        <taxon>Endopterygota</taxon>
        <taxon>Diptera</taxon>
        <taxon>Brachycera</taxon>
        <taxon>Muscomorpha</taxon>
        <taxon>Ephydroidea</taxon>
        <taxon>Drosophilidae</taxon>
        <taxon>Drosophila</taxon>
        <taxon>Sophophora</taxon>
    </lineage>
</organism>
<feature type="compositionally biased region" description="Basic and acidic residues" evidence="10">
    <location>
        <begin position="424"/>
        <end position="439"/>
    </location>
</feature>
<dbReference type="InterPro" id="IPR013083">
    <property type="entry name" value="Znf_RING/FYVE/PHD"/>
</dbReference>
<dbReference type="InterPro" id="IPR011011">
    <property type="entry name" value="Znf_FYVE_PHD"/>
</dbReference>
<feature type="region of interest" description="Disordered" evidence="10">
    <location>
        <begin position="1961"/>
        <end position="1996"/>
    </location>
</feature>
<dbReference type="SMART" id="SM00592">
    <property type="entry name" value="BRK"/>
    <property type="match status" value="1"/>
</dbReference>
<feature type="region of interest" description="Disordered" evidence="10">
    <location>
        <begin position="1279"/>
        <end position="1311"/>
    </location>
</feature>
<feature type="compositionally biased region" description="Acidic residues" evidence="10">
    <location>
        <begin position="346"/>
        <end position="359"/>
    </location>
</feature>
<feature type="compositionally biased region" description="Basic residues" evidence="10">
    <location>
        <begin position="1638"/>
        <end position="1655"/>
    </location>
</feature>
<dbReference type="CDD" id="cd15552">
    <property type="entry name" value="PHD_PHF3_like"/>
    <property type="match status" value="1"/>
</dbReference>
<feature type="region of interest" description="Disordered" evidence="10">
    <location>
        <begin position="2034"/>
        <end position="2054"/>
    </location>
</feature>
<evidence type="ECO:0000256" key="5">
    <source>
        <dbReference type="ARBA" id="ARBA00023015"/>
    </source>
</evidence>
<dbReference type="InterPro" id="IPR006576">
    <property type="entry name" value="BRK_domain"/>
</dbReference>
<dbReference type="InterPro" id="IPR019786">
    <property type="entry name" value="Zinc_finger_PHD-type_CS"/>
</dbReference>
<evidence type="ECO:0000313" key="14">
    <source>
        <dbReference type="Proteomes" id="UP000008744"/>
    </source>
</evidence>
<evidence type="ECO:0000256" key="4">
    <source>
        <dbReference type="ARBA" id="ARBA00022833"/>
    </source>
</evidence>
<dbReference type="CDD" id="cd22581">
    <property type="entry name" value="SPOC_PPS-like"/>
    <property type="match status" value="1"/>
</dbReference>
<feature type="domain" description="PHD-type" evidence="11">
    <location>
        <begin position="1088"/>
        <end position="1142"/>
    </location>
</feature>
<evidence type="ECO:0000256" key="8">
    <source>
        <dbReference type="PROSITE-ProRule" id="PRU00146"/>
    </source>
</evidence>
<feature type="compositionally biased region" description="Basic and acidic residues" evidence="10">
    <location>
        <begin position="1690"/>
        <end position="1724"/>
    </location>
</feature>
<dbReference type="GO" id="GO:0008270">
    <property type="term" value="F:zinc ion binding"/>
    <property type="evidence" value="ECO:0007669"/>
    <property type="project" value="UniProtKB-KW"/>
</dbReference>
<accession>B4GZ59</accession>
<dbReference type="KEGG" id="dpe:6598727"/>
<gene>
    <name evidence="13" type="primary">Dper\GL27309</name>
    <name evidence="13" type="ORF">Dper_GL27309</name>
</gene>
<evidence type="ECO:0000259" key="11">
    <source>
        <dbReference type="PROSITE" id="PS50016"/>
    </source>
</evidence>
<feature type="region of interest" description="Disordered" evidence="10">
    <location>
        <begin position="82"/>
        <end position="155"/>
    </location>
</feature>
<feature type="region of interest" description="Disordered" evidence="10">
    <location>
        <begin position="981"/>
        <end position="1088"/>
    </location>
</feature>
<dbReference type="InterPro" id="IPR012921">
    <property type="entry name" value="SPOC_C"/>
</dbReference>
<dbReference type="GO" id="GO:0030532">
    <property type="term" value="C:small nuclear ribonucleoprotein complex"/>
    <property type="evidence" value="ECO:0007669"/>
    <property type="project" value="EnsemblMetazoa"/>
</dbReference>
<dbReference type="SMR" id="B4GZ59"/>
<keyword evidence="7" id="KW-0539">Nucleus</keyword>
<dbReference type="SMART" id="SM00249">
    <property type="entry name" value="PHD"/>
    <property type="match status" value="1"/>
</dbReference>